<sequence>MNQVQQQQPNQIAKLKEWCWWKDQIMKIGKSIGEFIIGCMGCVAAIIILFICIVCMGALEERQFNIQLERAMPSYKNWHGYDHTSMKWGILDNYTIQNPLADKIGPNQIVVEFQGQMEMDRPHGIGIIRCKQLSADKCPIEFGSVQFQHGKLHGGPMFFKLKNGRRLVFEEIVGDVPQKASILYEKSEDFLNSYDNQKDFSGIVREISQHHFPIQETQSDQLTNLKELSEAIYSGSDVNQGHS</sequence>
<name>A0A8J8T6X2_HALGN</name>
<organism evidence="2 3">
    <name type="scientific">Halteria grandinella</name>
    <dbReference type="NCBI Taxonomy" id="5974"/>
    <lineage>
        <taxon>Eukaryota</taxon>
        <taxon>Sar</taxon>
        <taxon>Alveolata</taxon>
        <taxon>Ciliophora</taxon>
        <taxon>Intramacronucleata</taxon>
        <taxon>Spirotrichea</taxon>
        <taxon>Stichotrichia</taxon>
        <taxon>Sporadotrichida</taxon>
        <taxon>Halteriidae</taxon>
        <taxon>Halteria</taxon>
    </lineage>
</organism>
<dbReference type="Proteomes" id="UP000785679">
    <property type="component" value="Unassembled WGS sequence"/>
</dbReference>
<keyword evidence="1" id="KW-1133">Transmembrane helix</keyword>
<gene>
    <name evidence="2" type="ORF">FGO68_gene3533</name>
</gene>
<reference evidence="2" key="1">
    <citation type="submission" date="2019-06" db="EMBL/GenBank/DDBJ databases">
        <authorList>
            <person name="Zheng W."/>
        </authorList>
    </citation>
    <scope>NUCLEOTIDE SEQUENCE</scope>
    <source>
        <strain evidence="2">QDHG01</strain>
    </source>
</reference>
<feature type="transmembrane region" description="Helical" evidence="1">
    <location>
        <begin position="35"/>
        <end position="59"/>
    </location>
</feature>
<evidence type="ECO:0000256" key="1">
    <source>
        <dbReference type="SAM" id="Phobius"/>
    </source>
</evidence>
<protein>
    <submittedName>
        <fullName evidence="2">Uncharacterized protein</fullName>
    </submittedName>
</protein>
<proteinExistence type="predicted"/>
<comment type="caution">
    <text evidence="2">The sequence shown here is derived from an EMBL/GenBank/DDBJ whole genome shotgun (WGS) entry which is preliminary data.</text>
</comment>
<dbReference type="AlphaFoldDB" id="A0A8J8T6X2"/>
<keyword evidence="1" id="KW-0472">Membrane</keyword>
<keyword evidence="3" id="KW-1185">Reference proteome</keyword>
<evidence type="ECO:0000313" key="3">
    <source>
        <dbReference type="Proteomes" id="UP000785679"/>
    </source>
</evidence>
<keyword evidence="1" id="KW-0812">Transmembrane</keyword>
<dbReference type="EMBL" id="RRYP01003715">
    <property type="protein sequence ID" value="TNV83553.1"/>
    <property type="molecule type" value="Genomic_DNA"/>
</dbReference>
<evidence type="ECO:0000313" key="2">
    <source>
        <dbReference type="EMBL" id="TNV83553.1"/>
    </source>
</evidence>
<accession>A0A8J8T6X2</accession>